<name>A0A4P6EXB6_9BACL</name>
<gene>
    <name evidence="1" type="ORF">ET464_13690</name>
</gene>
<accession>A0A4P6EXB6</accession>
<organism evidence="1 2">
    <name type="scientific">Paenibacillus protaetiae</name>
    <dbReference type="NCBI Taxonomy" id="2509456"/>
    <lineage>
        <taxon>Bacteria</taxon>
        <taxon>Bacillati</taxon>
        <taxon>Bacillota</taxon>
        <taxon>Bacilli</taxon>
        <taxon>Bacillales</taxon>
        <taxon>Paenibacillaceae</taxon>
        <taxon>Paenibacillus</taxon>
    </lineage>
</organism>
<dbReference type="Proteomes" id="UP000293568">
    <property type="component" value="Chromosome"/>
</dbReference>
<reference evidence="1 2" key="1">
    <citation type="submission" date="2019-01" db="EMBL/GenBank/DDBJ databases">
        <title>Genome sequencing of strain FW100M-2.</title>
        <authorList>
            <person name="Heo J."/>
            <person name="Kim S.-J."/>
            <person name="Kim J.-S."/>
            <person name="Hong S.-B."/>
            <person name="Kwon S.-W."/>
        </authorList>
    </citation>
    <scope>NUCLEOTIDE SEQUENCE [LARGE SCALE GENOMIC DNA]</scope>
    <source>
        <strain evidence="1 2">FW100M-2</strain>
    </source>
</reference>
<evidence type="ECO:0000313" key="1">
    <source>
        <dbReference type="EMBL" id="QAY67295.1"/>
    </source>
</evidence>
<proteinExistence type="predicted"/>
<evidence type="ECO:0000313" key="2">
    <source>
        <dbReference type="Proteomes" id="UP000293568"/>
    </source>
</evidence>
<keyword evidence="2" id="KW-1185">Reference proteome</keyword>
<dbReference type="KEGG" id="pprt:ET464_13690"/>
<dbReference type="EMBL" id="CP035492">
    <property type="protein sequence ID" value="QAY67295.1"/>
    <property type="molecule type" value="Genomic_DNA"/>
</dbReference>
<sequence>MEYTKGESVAANTLKVFDNSGSEKTRRVKITVPKTKEFSLMTHSLDTVITVGHYDTPGQKSLKLKFSYFMWNGNDIYNSGIGAQTHNMSFSYYSCIIKTEHNCALFNSFRGGQLFECFN</sequence>
<dbReference type="RefSeq" id="WP_129441765.1">
    <property type="nucleotide sequence ID" value="NZ_CP035492.1"/>
</dbReference>
<protein>
    <submittedName>
        <fullName evidence="1">Uncharacterized protein</fullName>
    </submittedName>
</protein>
<dbReference type="AlphaFoldDB" id="A0A4P6EXB6"/>
<dbReference type="OrthoDB" id="2613492at2"/>